<dbReference type="PROSITE" id="PS51257">
    <property type="entry name" value="PROKAR_LIPOPROTEIN"/>
    <property type="match status" value="1"/>
</dbReference>
<name>A0A916N769_9BACT</name>
<evidence type="ECO:0000313" key="2">
    <source>
        <dbReference type="Proteomes" id="UP000680038"/>
    </source>
</evidence>
<reference evidence="1" key="1">
    <citation type="submission" date="2021-04" db="EMBL/GenBank/DDBJ databases">
        <authorList>
            <person name="Rodrigo-Torres L."/>
            <person name="Arahal R. D."/>
            <person name="Lucena T."/>
        </authorList>
    </citation>
    <scope>NUCLEOTIDE SEQUENCE</scope>
    <source>
        <strain evidence="1">CECT 9275</strain>
    </source>
</reference>
<accession>A0A916N769</accession>
<dbReference type="Proteomes" id="UP000680038">
    <property type="component" value="Unassembled WGS sequence"/>
</dbReference>
<sequence>MKNGIICLLIVTISACRQETEKPKSYTSIQLDSSVIHFVEQFIAEEHCEDALNSITIDKILPDSTIITVQTKSAYRRYFTENPRRRTIKIKGVPFFYYDGTEEFLMNIPYDTTEVKFANSHDGEAAWTYVKSGNKVTTYKDGGGPFFYPTFYIPKPKVEFLPPE</sequence>
<evidence type="ECO:0008006" key="3">
    <source>
        <dbReference type="Google" id="ProtNLM"/>
    </source>
</evidence>
<evidence type="ECO:0000313" key="1">
    <source>
        <dbReference type="EMBL" id="CAG5012961.1"/>
    </source>
</evidence>
<organism evidence="1 2">
    <name type="scientific">Dyadobacter helix</name>
    <dbReference type="NCBI Taxonomy" id="2822344"/>
    <lineage>
        <taxon>Bacteria</taxon>
        <taxon>Pseudomonadati</taxon>
        <taxon>Bacteroidota</taxon>
        <taxon>Cytophagia</taxon>
        <taxon>Cytophagales</taxon>
        <taxon>Spirosomataceae</taxon>
        <taxon>Dyadobacter</taxon>
    </lineage>
</organism>
<gene>
    <name evidence="1" type="ORF">DYBT9275_05296</name>
</gene>
<dbReference type="AlphaFoldDB" id="A0A916N769"/>
<dbReference type="RefSeq" id="WP_215241514.1">
    <property type="nucleotide sequence ID" value="NZ_CAJRAF010000002.1"/>
</dbReference>
<proteinExistence type="predicted"/>
<protein>
    <recommendedName>
        <fullName evidence="3">Lipoprotein</fullName>
    </recommendedName>
</protein>
<keyword evidence="2" id="KW-1185">Reference proteome</keyword>
<dbReference type="EMBL" id="CAJRAF010000002">
    <property type="protein sequence ID" value="CAG5012961.1"/>
    <property type="molecule type" value="Genomic_DNA"/>
</dbReference>
<comment type="caution">
    <text evidence="1">The sequence shown here is derived from an EMBL/GenBank/DDBJ whole genome shotgun (WGS) entry which is preliminary data.</text>
</comment>